<dbReference type="SMART" id="SM00256">
    <property type="entry name" value="FBOX"/>
    <property type="match status" value="2"/>
</dbReference>
<feature type="domain" description="F-box" evidence="2">
    <location>
        <begin position="257"/>
        <end position="315"/>
    </location>
</feature>
<dbReference type="Pfam" id="PF00646">
    <property type="entry name" value="F-box"/>
    <property type="match status" value="2"/>
</dbReference>
<sequence length="481" mass="55135">MTSTRPTPNLATLPLDILFELSTHLDYGDILLLKQTCRSLHSSLDPDSLLSHSAKLDFYQRVERFSRYRAHLTCFKCFRLLPARESFIDTHRTGPRGKYEKGFGRKSQRACCDCIILHKLLPQGTGAFKEGLRWYLCHRCKSWKLCTQRCRKVHKLPEPQGPYPATSKEYIKADNKLREMIHARNNRKNNRSSTPVEQPPGPAGPQPAALQRATHPISPSTRPKKTSLYTWYLCGFRNTATRLPDRLLHNDNLPLRISKFENLPLPIHKLILSQLDYPTLISLSSASNYLRLLLPDPALACSSIYFLQSFTWRRCHYPPLPDSYPVAPRRTSLNREFIPCPGCWRPRNFYHGFPKQPQSHGLDEDRRDKLEKCRWCGFFKDRDAKEGEECDGCLDNPWAVDLAKKRLAKKERLRVKKEMKVARRAGSKTGGKRTWEVVGDEGLLRLLSERGIAREVAGDGEWGLAAMEGWEGAGREEGGEL</sequence>
<feature type="region of interest" description="Disordered" evidence="1">
    <location>
        <begin position="184"/>
        <end position="223"/>
    </location>
</feature>
<dbReference type="Proteomes" id="UP001303160">
    <property type="component" value="Unassembled WGS sequence"/>
</dbReference>
<evidence type="ECO:0000256" key="1">
    <source>
        <dbReference type="SAM" id="MobiDB-lite"/>
    </source>
</evidence>
<gene>
    <name evidence="3" type="ORF">QBC40DRAFT_255233</name>
</gene>
<dbReference type="EMBL" id="MU863934">
    <property type="protein sequence ID" value="KAK4199298.1"/>
    <property type="molecule type" value="Genomic_DNA"/>
</dbReference>
<evidence type="ECO:0000313" key="3">
    <source>
        <dbReference type="EMBL" id="KAK4199298.1"/>
    </source>
</evidence>
<organism evidence="3 4">
    <name type="scientific">Triangularia verruculosa</name>
    <dbReference type="NCBI Taxonomy" id="2587418"/>
    <lineage>
        <taxon>Eukaryota</taxon>
        <taxon>Fungi</taxon>
        <taxon>Dikarya</taxon>
        <taxon>Ascomycota</taxon>
        <taxon>Pezizomycotina</taxon>
        <taxon>Sordariomycetes</taxon>
        <taxon>Sordariomycetidae</taxon>
        <taxon>Sordariales</taxon>
        <taxon>Podosporaceae</taxon>
        <taxon>Triangularia</taxon>
    </lineage>
</organism>
<evidence type="ECO:0000313" key="4">
    <source>
        <dbReference type="Proteomes" id="UP001303160"/>
    </source>
</evidence>
<keyword evidence="4" id="KW-1185">Reference proteome</keyword>
<reference evidence="3" key="2">
    <citation type="submission" date="2023-05" db="EMBL/GenBank/DDBJ databases">
        <authorList>
            <consortium name="Lawrence Berkeley National Laboratory"/>
            <person name="Steindorff A."/>
            <person name="Hensen N."/>
            <person name="Bonometti L."/>
            <person name="Westerberg I."/>
            <person name="Brannstrom I.O."/>
            <person name="Guillou S."/>
            <person name="Cros-Aarteil S."/>
            <person name="Calhoun S."/>
            <person name="Haridas S."/>
            <person name="Kuo A."/>
            <person name="Mondo S."/>
            <person name="Pangilinan J."/>
            <person name="Riley R."/>
            <person name="Labutti K."/>
            <person name="Andreopoulos B."/>
            <person name="Lipzen A."/>
            <person name="Chen C."/>
            <person name="Yanf M."/>
            <person name="Daum C."/>
            <person name="Ng V."/>
            <person name="Clum A."/>
            <person name="Ohm R."/>
            <person name="Martin F."/>
            <person name="Silar P."/>
            <person name="Natvig D."/>
            <person name="Lalanne C."/>
            <person name="Gautier V."/>
            <person name="Ament-Velasquez S.L."/>
            <person name="Kruys A."/>
            <person name="Hutchinson M.I."/>
            <person name="Powell A.J."/>
            <person name="Barry K."/>
            <person name="Miller A.N."/>
            <person name="Grigoriev I.V."/>
            <person name="Debuchy R."/>
            <person name="Gladieux P."/>
            <person name="Thoren M.H."/>
            <person name="Johannesson H."/>
        </authorList>
    </citation>
    <scope>NUCLEOTIDE SEQUENCE</scope>
    <source>
        <strain evidence="3">CBS 315.58</strain>
    </source>
</reference>
<comment type="caution">
    <text evidence="3">The sequence shown here is derived from an EMBL/GenBank/DDBJ whole genome shotgun (WGS) entry which is preliminary data.</text>
</comment>
<feature type="domain" description="F-box" evidence="2">
    <location>
        <begin position="7"/>
        <end position="53"/>
    </location>
</feature>
<accession>A0AAN7ATZ5</accession>
<dbReference type="PROSITE" id="PS50181">
    <property type="entry name" value="FBOX"/>
    <property type="match status" value="2"/>
</dbReference>
<dbReference type="SUPFAM" id="SSF81383">
    <property type="entry name" value="F-box domain"/>
    <property type="match status" value="1"/>
</dbReference>
<evidence type="ECO:0000259" key="2">
    <source>
        <dbReference type="PROSITE" id="PS50181"/>
    </source>
</evidence>
<protein>
    <recommendedName>
        <fullName evidence="2">F-box domain-containing protein</fullName>
    </recommendedName>
</protein>
<name>A0AAN7ATZ5_9PEZI</name>
<dbReference type="InterPro" id="IPR001810">
    <property type="entry name" value="F-box_dom"/>
</dbReference>
<dbReference type="InterPro" id="IPR036047">
    <property type="entry name" value="F-box-like_dom_sf"/>
</dbReference>
<dbReference type="AlphaFoldDB" id="A0AAN7ATZ5"/>
<proteinExistence type="predicted"/>
<reference evidence="3" key="1">
    <citation type="journal article" date="2023" name="Mol. Phylogenet. Evol.">
        <title>Genome-scale phylogeny and comparative genomics of the fungal order Sordariales.</title>
        <authorList>
            <person name="Hensen N."/>
            <person name="Bonometti L."/>
            <person name="Westerberg I."/>
            <person name="Brannstrom I.O."/>
            <person name="Guillou S."/>
            <person name="Cros-Aarteil S."/>
            <person name="Calhoun S."/>
            <person name="Haridas S."/>
            <person name="Kuo A."/>
            <person name="Mondo S."/>
            <person name="Pangilinan J."/>
            <person name="Riley R."/>
            <person name="LaButti K."/>
            <person name="Andreopoulos B."/>
            <person name="Lipzen A."/>
            <person name="Chen C."/>
            <person name="Yan M."/>
            <person name="Daum C."/>
            <person name="Ng V."/>
            <person name="Clum A."/>
            <person name="Steindorff A."/>
            <person name="Ohm R.A."/>
            <person name="Martin F."/>
            <person name="Silar P."/>
            <person name="Natvig D.O."/>
            <person name="Lalanne C."/>
            <person name="Gautier V."/>
            <person name="Ament-Velasquez S.L."/>
            <person name="Kruys A."/>
            <person name="Hutchinson M.I."/>
            <person name="Powell A.J."/>
            <person name="Barry K."/>
            <person name="Miller A.N."/>
            <person name="Grigoriev I.V."/>
            <person name="Debuchy R."/>
            <person name="Gladieux P."/>
            <person name="Hiltunen Thoren M."/>
            <person name="Johannesson H."/>
        </authorList>
    </citation>
    <scope>NUCLEOTIDE SEQUENCE</scope>
    <source>
        <strain evidence="3">CBS 315.58</strain>
    </source>
</reference>